<accession>A0ABZ2N1J1</accession>
<dbReference type="EMBL" id="CP147404">
    <property type="protein sequence ID" value="WXB91538.1"/>
    <property type="molecule type" value="Genomic_DNA"/>
</dbReference>
<organism evidence="1 2">
    <name type="scientific">Bacillus kandeliae</name>
    <dbReference type="NCBI Taxonomy" id="3129297"/>
    <lineage>
        <taxon>Bacteria</taxon>
        <taxon>Bacillati</taxon>
        <taxon>Bacillota</taxon>
        <taxon>Bacilli</taxon>
        <taxon>Bacillales</taxon>
        <taxon>Bacillaceae</taxon>
        <taxon>Bacillus</taxon>
    </lineage>
</organism>
<evidence type="ECO:0000313" key="2">
    <source>
        <dbReference type="Proteomes" id="UP001387364"/>
    </source>
</evidence>
<protein>
    <submittedName>
        <fullName evidence="1">Uncharacterized protein</fullName>
    </submittedName>
</protein>
<evidence type="ECO:0000313" key="1">
    <source>
        <dbReference type="EMBL" id="WXB91538.1"/>
    </source>
</evidence>
<keyword evidence="2" id="KW-1185">Reference proteome</keyword>
<reference evidence="1 2" key="1">
    <citation type="submission" date="2024-02" db="EMBL/GenBank/DDBJ databases">
        <title>Seven novel Bacillus-like species.</title>
        <authorList>
            <person name="Liu G."/>
        </authorList>
    </citation>
    <scope>NUCLEOTIDE SEQUENCE [LARGE SCALE GENOMIC DNA]</scope>
    <source>
        <strain evidence="1 2">FJAT-52991</strain>
    </source>
</reference>
<dbReference type="Proteomes" id="UP001387364">
    <property type="component" value="Chromosome"/>
</dbReference>
<name>A0ABZ2N1J1_9BACI</name>
<sequence length="41" mass="4800">MKQEILLVKIQKALSEGKDHYDAVKGNWRINEKGWRASNML</sequence>
<proteinExistence type="predicted"/>
<gene>
    <name evidence="1" type="ORF">WDJ61_09615</name>
</gene>
<dbReference type="RefSeq" id="WP_338749122.1">
    <property type="nucleotide sequence ID" value="NZ_CP147404.1"/>
</dbReference>